<dbReference type="EMBL" id="JACHMB010000001">
    <property type="protein sequence ID" value="MBB5781078.1"/>
    <property type="molecule type" value="Genomic_DNA"/>
</dbReference>
<dbReference type="GO" id="GO:0003700">
    <property type="term" value="F:DNA-binding transcription factor activity"/>
    <property type="evidence" value="ECO:0007669"/>
    <property type="project" value="InterPro"/>
</dbReference>
<dbReference type="Pfam" id="PF12802">
    <property type="entry name" value="MarR_2"/>
    <property type="match status" value="1"/>
</dbReference>
<feature type="domain" description="HTH marR-type" evidence="1">
    <location>
        <begin position="1"/>
        <end position="146"/>
    </location>
</feature>
<evidence type="ECO:0000313" key="3">
    <source>
        <dbReference type="Proteomes" id="UP000579153"/>
    </source>
</evidence>
<keyword evidence="3" id="KW-1185">Reference proteome</keyword>
<dbReference type="SMART" id="SM00347">
    <property type="entry name" value="HTH_MARR"/>
    <property type="match status" value="1"/>
</dbReference>
<organism evidence="2 3">
    <name type="scientific">Nonomuraea jabiensis</name>
    <dbReference type="NCBI Taxonomy" id="882448"/>
    <lineage>
        <taxon>Bacteria</taxon>
        <taxon>Bacillati</taxon>
        <taxon>Actinomycetota</taxon>
        <taxon>Actinomycetes</taxon>
        <taxon>Streptosporangiales</taxon>
        <taxon>Streptosporangiaceae</taxon>
        <taxon>Nonomuraea</taxon>
    </lineage>
</organism>
<dbReference type="SUPFAM" id="SSF46785">
    <property type="entry name" value="Winged helix' DNA-binding domain"/>
    <property type="match status" value="1"/>
</dbReference>
<dbReference type="Gene3D" id="1.10.10.10">
    <property type="entry name" value="Winged helix-like DNA-binding domain superfamily/Winged helix DNA-binding domain"/>
    <property type="match status" value="1"/>
</dbReference>
<comment type="caution">
    <text evidence="2">The sequence shown here is derived from an EMBL/GenBank/DDBJ whole genome shotgun (WGS) entry which is preliminary data.</text>
</comment>
<reference evidence="2 3" key="1">
    <citation type="submission" date="2020-08" db="EMBL/GenBank/DDBJ databases">
        <title>Sequencing the genomes of 1000 actinobacteria strains.</title>
        <authorList>
            <person name="Klenk H.-P."/>
        </authorList>
    </citation>
    <scope>NUCLEOTIDE SEQUENCE [LARGE SCALE GENOMIC DNA]</scope>
    <source>
        <strain evidence="2 3">DSM 45507</strain>
    </source>
</reference>
<evidence type="ECO:0000313" key="2">
    <source>
        <dbReference type="EMBL" id="MBB5781078.1"/>
    </source>
</evidence>
<dbReference type="InterPro" id="IPR039422">
    <property type="entry name" value="MarR/SlyA-like"/>
</dbReference>
<dbReference type="Proteomes" id="UP000579153">
    <property type="component" value="Unassembled WGS sequence"/>
</dbReference>
<dbReference type="GO" id="GO:0003677">
    <property type="term" value="F:DNA binding"/>
    <property type="evidence" value="ECO:0007669"/>
    <property type="project" value="UniProtKB-KW"/>
</dbReference>
<dbReference type="RefSeq" id="WP_221519708.1">
    <property type="nucleotide sequence ID" value="NZ_JACHMB010000001.1"/>
</dbReference>
<protein>
    <submittedName>
        <fullName evidence="2">DNA-binding MarR family transcriptional regulator</fullName>
    </submittedName>
</protein>
<dbReference type="InterPro" id="IPR036390">
    <property type="entry name" value="WH_DNA-bd_sf"/>
</dbReference>
<name>A0A7W9LEV4_9ACTN</name>
<proteinExistence type="predicted"/>
<gene>
    <name evidence="2" type="ORF">HD596_007834</name>
</gene>
<keyword evidence="2" id="KW-0238">DNA-binding</keyword>
<evidence type="ECO:0000259" key="1">
    <source>
        <dbReference type="PROSITE" id="PS50995"/>
    </source>
</evidence>
<dbReference type="PROSITE" id="PS50995">
    <property type="entry name" value="HTH_MARR_2"/>
    <property type="match status" value="1"/>
</dbReference>
<dbReference type="PANTHER" id="PTHR33164">
    <property type="entry name" value="TRANSCRIPTIONAL REGULATOR, MARR FAMILY"/>
    <property type="match status" value="1"/>
</dbReference>
<dbReference type="PANTHER" id="PTHR33164:SF99">
    <property type="entry name" value="MARR FAMILY REGULATORY PROTEIN"/>
    <property type="match status" value="1"/>
</dbReference>
<dbReference type="AlphaFoldDB" id="A0A7W9LEV4"/>
<accession>A0A7W9LEV4</accession>
<dbReference type="InterPro" id="IPR000835">
    <property type="entry name" value="HTH_MarR-typ"/>
</dbReference>
<sequence length="163" mass="18431">MEPRWLDDAEFAAWIGYRRMRLLLDAQVSRDLMRDTGLSAPDYDVLSALTSIEDHRWRLTKLADRMLWSKSRLSRHISRMEQRGLVRREEFEGDARGAMIVLTEGGLRAIQEAAPAHVESVRRHFIDLLSAEQIQALGTIAATVLAHLSEAGTIPEARGEDPV</sequence>
<dbReference type="InterPro" id="IPR036388">
    <property type="entry name" value="WH-like_DNA-bd_sf"/>
</dbReference>
<dbReference type="GO" id="GO:0006950">
    <property type="term" value="P:response to stress"/>
    <property type="evidence" value="ECO:0007669"/>
    <property type="project" value="TreeGrafter"/>
</dbReference>